<dbReference type="Proteomes" id="UP000719412">
    <property type="component" value="Unassembled WGS sequence"/>
</dbReference>
<reference evidence="2" key="1">
    <citation type="journal article" date="2020" name="J Insects Food Feed">
        <title>The yellow mealworm (Tenebrio molitor) genome: a resource for the emerging insects as food and feed industry.</title>
        <authorList>
            <person name="Eriksson T."/>
            <person name="Andere A."/>
            <person name="Kelstrup H."/>
            <person name="Emery V."/>
            <person name="Picard C."/>
        </authorList>
    </citation>
    <scope>NUCLEOTIDE SEQUENCE</scope>
    <source>
        <strain evidence="2">Stoneville</strain>
        <tissue evidence="2">Whole head</tissue>
    </source>
</reference>
<protein>
    <submittedName>
        <fullName evidence="2">Uncharacterized protein</fullName>
    </submittedName>
</protein>
<accession>A0A8J6HA80</accession>
<dbReference type="AlphaFoldDB" id="A0A8J6HA80"/>
<gene>
    <name evidence="2" type="ORF">GEV33_012474</name>
</gene>
<proteinExistence type="predicted"/>
<evidence type="ECO:0000313" key="3">
    <source>
        <dbReference type="Proteomes" id="UP000719412"/>
    </source>
</evidence>
<keyword evidence="3" id="KW-1185">Reference proteome</keyword>
<feature type="region of interest" description="Disordered" evidence="1">
    <location>
        <begin position="26"/>
        <end position="45"/>
    </location>
</feature>
<sequence length="442" mass="49383">MSRDEVHIRDRLLLLAECSNPHKPFNVKRKSTLTKQGSKSGPKLSVQDFVRMDPGYTPDIEHLVFPARKRNPQQVAPLNPPSGKTRSRLAEMFALSRHLQQRSADRDSKTRNPTVNVSIYIDCANIFFRSSKLVKFRVDHVHVQIRKWCVTRSVDSVMEPRSGVSAAPPAGTRSTDTSRRWVSAAEEPVRQNSNTTRISPAAESDMAAARGPNVSVLHLRNTSEPWETTPSSVYTTTSATTRAYPTKTVPTLTKHQSLSGPYKWANSSNFHSVSEVNNSAELFVGSTCNRELSPVRWCDREVDGVYLGRSGWVQVQQRSLDENRRCNYATTSSLQTARRTGIKLADYHCNSEPGKCPEVQKVPEANRPAYLSLQGREFDRKKSPSPQPESFSPPPVTPIISPPPAFQDKNKKTLPKTKTFFGKTPFLPRSNAIDSDEINSPG</sequence>
<reference evidence="2" key="2">
    <citation type="submission" date="2021-08" db="EMBL/GenBank/DDBJ databases">
        <authorList>
            <person name="Eriksson T."/>
        </authorList>
    </citation>
    <scope>NUCLEOTIDE SEQUENCE</scope>
    <source>
        <strain evidence="2">Stoneville</strain>
        <tissue evidence="2">Whole head</tissue>
    </source>
</reference>
<evidence type="ECO:0000256" key="1">
    <source>
        <dbReference type="SAM" id="MobiDB-lite"/>
    </source>
</evidence>
<feature type="region of interest" description="Disordered" evidence="1">
    <location>
        <begin position="377"/>
        <end position="442"/>
    </location>
</feature>
<feature type="region of interest" description="Disordered" evidence="1">
    <location>
        <begin position="159"/>
        <end position="207"/>
    </location>
</feature>
<organism evidence="2 3">
    <name type="scientific">Tenebrio molitor</name>
    <name type="common">Yellow mealworm beetle</name>
    <dbReference type="NCBI Taxonomy" id="7067"/>
    <lineage>
        <taxon>Eukaryota</taxon>
        <taxon>Metazoa</taxon>
        <taxon>Ecdysozoa</taxon>
        <taxon>Arthropoda</taxon>
        <taxon>Hexapoda</taxon>
        <taxon>Insecta</taxon>
        <taxon>Pterygota</taxon>
        <taxon>Neoptera</taxon>
        <taxon>Endopterygota</taxon>
        <taxon>Coleoptera</taxon>
        <taxon>Polyphaga</taxon>
        <taxon>Cucujiformia</taxon>
        <taxon>Tenebrionidae</taxon>
        <taxon>Tenebrio</taxon>
    </lineage>
</organism>
<comment type="caution">
    <text evidence="2">The sequence shown here is derived from an EMBL/GenBank/DDBJ whole genome shotgun (WGS) entry which is preliminary data.</text>
</comment>
<dbReference type="EMBL" id="JABDTM020027571">
    <property type="protein sequence ID" value="KAH0810317.1"/>
    <property type="molecule type" value="Genomic_DNA"/>
</dbReference>
<feature type="compositionally biased region" description="Pro residues" evidence="1">
    <location>
        <begin position="385"/>
        <end position="405"/>
    </location>
</feature>
<name>A0A8J6HA80_TENMO</name>
<evidence type="ECO:0000313" key="2">
    <source>
        <dbReference type="EMBL" id="KAH0810317.1"/>
    </source>
</evidence>